<dbReference type="RefSeq" id="WP_235199531.1">
    <property type="nucleotide sequence ID" value="NZ_JAGSGC010000002.1"/>
</dbReference>
<sequence>MNDNFKLSSEQALDDYFFGLLDESQQPDDVLAEPDLLEQAAEEIREHEDGVLEDAQAFLSDLAPDAVSEGAPEAALEAASLEDLTDEVVPAVSHQPFDFNLLDESADSDRSLTSAGDEPPSLRAMATPIPPSSQSGIAEEEPELRVPEVRFTPPRSQADLDQLQRLLDQMSAMQAEVISESEAWVAEQHQLAALEQEEDAEPVETGLDAPGWFEDSEMLQESEPESVQAPIAEVADDAVSELASELAPELIPESAPLSLREPEPAIAPYAEPEDDFRLMQTLPKVAEASTVTEPEIPAPVMETSSQPEEEIVVSSAETDILKSTFVAETVVPEATSEPIQAVQPEHELVSEPPPPTWQLPASSGQSEFQALFFSVNGVTFAVSLTELGGIHQLGELSHLIGRPSWYMGLQSEQHRKLDVVDTACWVMPESIHNDDHRENYRYVVMLGESKWGLACDQLHGTETLTKQSVRWRERAGKRPWLAGMVKEKMCALIHVNELISMLKAGLDVNSIV</sequence>
<accession>A0A066RRK9</accession>
<proteinExistence type="predicted"/>
<reference evidence="3 4" key="1">
    <citation type="submission" date="2014-04" db="EMBL/GenBank/DDBJ databases">
        <title>Draft genome sequence of Photobacterium halotolerans S2753: a solonamide, ngercheumicin and holomycin producer.</title>
        <authorList>
            <person name="Machado H.R."/>
            <person name="Gram L."/>
        </authorList>
    </citation>
    <scope>NUCLEOTIDE SEQUENCE [LARGE SCALE GENOMIC DNA]</scope>
    <source>
        <strain evidence="3 4">S2753</strain>
    </source>
</reference>
<feature type="domain" description="CheW-like" evidence="2">
    <location>
        <begin position="367"/>
        <end position="504"/>
    </location>
</feature>
<dbReference type="GO" id="GO:0006935">
    <property type="term" value="P:chemotaxis"/>
    <property type="evidence" value="ECO:0007669"/>
    <property type="project" value="InterPro"/>
</dbReference>
<dbReference type="SUPFAM" id="SSF50341">
    <property type="entry name" value="CheW-like"/>
    <property type="match status" value="1"/>
</dbReference>
<dbReference type="Proteomes" id="UP000027192">
    <property type="component" value="Unassembled WGS sequence"/>
</dbReference>
<dbReference type="GO" id="GO:0007165">
    <property type="term" value="P:signal transduction"/>
    <property type="evidence" value="ECO:0007669"/>
    <property type="project" value="InterPro"/>
</dbReference>
<dbReference type="InterPro" id="IPR036061">
    <property type="entry name" value="CheW-like_dom_sf"/>
</dbReference>
<dbReference type="STRING" id="1654360.EA58_02485"/>
<organism evidence="3 4">
    <name type="scientific">Photobacterium galatheae</name>
    <dbReference type="NCBI Taxonomy" id="1654360"/>
    <lineage>
        <taxon>Bacteria</taxon>
        <taxon>Pseudomonadati</taxon>
        <taxon>Pseudomonadota</taxon>
        <taxon>Gammaproteobacteria</taxon>
        <taxon>Vibrionales</taxon>
        <taxon>Vibrionaceae</taxon>
        <taxon>Photobacterium</taxon>
    </lineage>
</organism>
<dbReference type="EMBL" id="JMIB01000004">
    <property type="protein sequence ID" value="KDM93075.1"/>
    <property type="molecule type" value="Genomic_DNA"/>
</dbReference>
<dbReference type="PROSITE" id="PS50851">
    <property type="entry name" value="CHEW"/>
    <property type="match status" value="1"/>
</dbReference>
<gene>
    <name evidence="3" type="ORF">EA58_02485</name>
</gene>
<evidence type="ECO:0000259" key="2">
    <source>
        <dbReference type="PROSITE" id="PS50851"/>
    </source>
</evidence>
<evidence type="ECO:0000313" key="3">
    <source>
        <dbReference type="EMBL" id="KDM93075.1"/>
    </source>
</evidence>
<feature type="region of interest" description="Disordered" evidence="1">
    <location>
        <begin position="102"/>
        <end position="156"/>
    </location>
</feature>
<dbReference type="InterPro" id="IPR002545">
    <property type="entry name" value="CheW-lke_dom"/>
</dbReference>
<evidence type="ECO:0000256" key="1">
    <source>
        <dbReference type="SAM" id="MobiDB-lite"/>
    </source>
</evidence>
<name>A0A066RRK9_9GAMM</name>
<dbReference type="SMART" id="SM00260">
    <property type="entry name" value="CheW"/>
    <property type="match status" value="1"/>
</dbReference>
<dbReference type="Pfam" id="PF01584">
    <property type="entry name" value="CheW"/>
    <property type="match status" value="1"/>
</dbReference>
<dbReference type="AlphaFoldDB" id="A0A066RRK9"/>
<keyword evidence="4" id="KW-1185">Reference proteome</keyword>
<evidence type="ECO:0000313" key="4">
    <source>
        <dbReference type="Proteomes" id="UP000027192"/>
    </source>
</evidence>
<protein>
    <recommendedName>
        <fullName evidence="2">CheW-like domain-containing protein</fullName>
    </recommendedName>
</protein>
<comment type="caution">
    <text evidence="3">The sequence shown here is derived from an EMBL/GenBank/DDBJ whole genome shotgun (WGS) entry which is preliminary data.</text>
</comment>